<dbReference type="InterPro" id="IPR007852">
    <property type="entry name" value="Cdc73/Parafibromin"/>
</dbReference>
<keyword evidence="5" id="KW-0539">Nucleus</keyword>
<gene>
    <name evidence="9" type="ORF">RB653_002059</name>
</gene>
<feature type="domain" description="Paf1 complex subunit Cdc73 N-terminal" evidence="8">
    <location>
        <begin position="1"/>
        <end position="339"/>
    </location>
</feature>
<comment type="subcellular location">
    <subcellularLocation>
        <location evidence="1">Nucleus</location>
    </subcellularLocation>
</comment>
<comment type="caution">
    <text evidence="9">The sequence shown here is derived from an EMBL/GenBank/DDBJ whole genome shotgun (WGS) entry which is preliminary data.</text>
</comment>
<dbReference type="InterPro" id="IPR032041">
    <property type="entry name" value="Cdc73_N"/>
</dbReference>
<keyword evidence="4" id="KW-0804">Transcription</keyword>
<name>A0AAN7TW87_9MYCE</name>
<evidence type="ECO:0000256" key="5">
    <source>
        <dbReference type="ARBA" id="ARBA00023242"/>
    </source>
</evidence>
<evidence type="ECO:0000256" key="2">
    <source>
        <dbReference type="ARBA" id="ARBA00010427"/>
    </source>
</evidence>
<evidence type="ECO:0000313" key="9">
    <source>
        <dbReference type="EMBL" id="KAK5577121.1"/>
    </source>
</evidence>
<feature type="region of interest" description="Disordered" evidence="6">
    <location>
        <begin position="140"/>
        <end position="190"/>
    </location>
</feature>
<dbReference type="GO" id="GO:0016593">
    <property type="term" value="C:Cdc73/Paf1 complex"/>
    <property type="evidence" value="ECO:0007669"/>
    <property type="project" value="InterPro"/>
</dbReference>
<feature type="region of interest" description="Disordered" evidence="6">
    <location>
        <begin position="318"/>
        <end position="348"/>
    </location>
</feature>
<dbReference type="GO" id="GO:0032968">
    <property type="term" value="P:positive regulation of transcription elongation by RNA polymerase II"/>
    <property type="evidence" value="ECO:0007669"/>
    <property type="project" value="TreeGrafter"/>
</dbReference>
<dbReference type="EMBL" id="JAVFKY010000004">
    <property type="protein sequence ID" value="KAK5577121.1"/>
    <property type="molecule type" value="Genomic_DNA"/>
</dbReference>
<dbReference type="GO" id="GO:0000993">
    <property type="term" value="F:RNA polymerase II complex binding"/>
    <property type="evidence" value="ECO:0007669"/>
    <property type="project" value="TreeGrafter"/>
</dbReference>
<dbReference type="InterPro" id="IPR038103">
    <property type="entry name" value="CDC73_C_sf"/>
</dbReference>
<feature type="compositionally biased region" description="Low complexity" evidence="6">
    <location>
        <begin position="160"/>
        <end position="185"/>
    </location>
</feature>
<evidence type="ECO:0000256" key="4">
    <source>
        <dbReference type="ARBA" id="ARBA00023163"/>
    </source>
</evidence>
<dbReference type="Gene3D" id="3.40.50.11990">
    <property type="entry name" value="RNA polymerase II accessory factor, Cdc73 C-terminal domain"/>
    <property type="match status" value="1"/>
</dbReference>
<protein>
    <submittedName>
        <fullName evidence="9">Uncharacterized protein</fullName>
    </submittedName>
</protein>
<evidence type="ECO:0000259" key="7">
    <source>
        <dbReference type="Pfam" id="PF05179"/>
    </source>
</evidence>
<accession>A0AAN7TW87</accession>
<evidence type="ECO:0000313" key="10">
    <source>
        <dbReference type="Proteomes" id="UP001344447"/>
    </source>
</evidence>
<keyword evidence="10" id="KW-1185">Reference proteome</keyword>
<sequence length="517" mass="58725">MADPLTILRGILLEGGTPNIEGDDYLLGRYKFNKNTPTAFKSSTGSNYSLGSVYFLHSNRSLNHGAYILAASRNNIQAVNFNDKKELLSYLDGGEITASIQFDSLPTSTPTMGGISTADDTITIPEGQQMDQDLQKLSDDTTSTQLPFGGSLTQKEQEQIEQQSQQQQQDLSTLQSSLPQQQQQQQDDDYNDQYQDMAIQEFDEFKSDQIKIDPLLIHDKELTAQQKKDKAIFADKIDTKKIKPESPLTVDTYIEQVRTKRKNASSEENKSSFIIADQEVTKAINNRENKSSDKVSVLQSSVSFANILTNYKKFKIEDEEEKRRKRPSSSSSSPNIKSSPNGSPSIIPSNLKNRTPIIIVPSTLTASISLYNVLEFLQQSFFRPTLEKKQEMASQNIMKPPMITFDRITTQKVTYEVIDNVKSLKPEDWYRVVAAFVQGEAWQFKDWKWSNPADLFANIRGFYVKFDDSNLPDVVKSWDVKVLHISKSKRHLDHTAQVEFWNAFDDFVNAKKSYLNH</sequence>
<organism evidence="9 10">
    <name type="scientific">Dictyostelium firmibasis</name>
    <dbReference type="NCBI Taxonomy" id="79012"/>
    <lineage>
        <taxon>Eukaryota</taxon>
        <taxon>Amoebozoa</taxon>
        <taxon>Evosea</taxon>
        <taxon>Eumycetozoa</taxon>
        <taxon>Dictyostelia</taxon>
        <taxon>Dictyosteliales</taxon>
        <taxon>Dictyosteliaceae</taxon>
        <taxon>Dictyostelium</taxon>
    </lineage>
</organism>
<dbReference type="Pfam" id="PF05179">
    <property type="entry name" value="CDC73_C"/>
    <property type="match status" value="1"/>
</dbReference>
<evidence type="ECO:0000256" key="6">
    <source>
        <dbReference type="SAM" id="MobiDB-lite"/>
    </source>
</evidence>
<feature type="domain" description="Cell division control protein 73 C-terminal" evidence="7">
    <location>
        <begin position="352"/>
        <end position="507"/>
    </location>
</feature>
<evidence type="ECO:0000259" key="8">
    <source>
        <dbReference type="Pfam" id="PF16050"/>
    </source>
</evidence>
<reference evidence="9 10" key="1">
    <citation type="submission" date="2023-11" db="EMBL/GenBank/DDBJ databases">
        <title>Dfirmibasis_genome.</title>
        <authorList>
            <person name="Edelbroek B."/>
            <person name="Kjellin J."/>
            <person name="Jerlstrom-Hultqvist J."/>
            <person name="Soderbom F."/>
        </authorList>
    </citation>
    <scope>NUCLEOTIDE SEQUENCE [LARGE SCALE GENOMIC DNA]</scope>
    <source>
        <strain evidence="9 10">TNS-C-14</strain>
    </source>
</reference>
<keyword evidence="3" id="KW-0805">Transcription regulation</keyword>
<proteinExistence type="inferred from homology"/>
<dbReference type="PANTHER" id="PTHR12466:SF8">
    <property type="entry name" value="PARAFIBROMIN"/>
    <property type="match status" value="1"/>
</dbReference>
<evidence type="ECO:0000256" key="1">
    <source>
        <dbReference type="ARBA" id="ARBA00004123"/>
    </source>
</evidence>
<dbReference type="Proteomes" id="UP001344447">
    <property type="component" value="Unassembled WGS sequence"/>
</dbReference>
<dbReference type="Pfam" id="PF16050">
    <property type="entry name" value="CDC73_N"/>
    <property type="match status" value="1"/>
</dbReference>
<evidence type="ECO:0000256" key="3">
    <source>
        <dbReference type="ARBA" id="ARBA00023015"/>
    </source>
</evidence>
<dbReference type="FunFam" id="3.40.50.11990:FF:000002">
    <property type="entry name" value="protein CDC73 homolog"/>
    <property type="match status" value="1"/>
</dbReference>
<comment type="similarity">
    <text evidence="2">Belongs to the CDC73 family.</text>
</comment>
<dbReference type="PANTHER" id="PTHR12466">
    <property type="entry name" value="CDC73 DOMAIN PROTEIN"/>
    <property type="match status" value="1"/>
</dbReference>
<feature type="compositionally biased region" description="Low complexity" evidence="6">
    <location>
        <begin position="328"/>
        <end position="348"/>
    </location>
</feature>
<dbReference type="GO" id="GO:0006368">
    <property type="term" value="P:transcription elongation by RNA polymerase II"/>
    <property type="evidence" value="ECO:0007669"/>
    <property type="project" value="InterPro"/>
</dbReference>
<dbReference type="InterPro" id="IPR031336">
    <property type="entry name" value="CDC73_C"/>
</dbReference>
<dbReference type="AlphaFoldDB" id="A0AAN7TW87"/>